<dbReference type="EMBL" id="NJET01000095">
    <property type="protein sequence ID" value="PHH61709.1"/>
    <property type="molecule type" value="Genomic_DNA"/>
</dbReference>
<feature type="compositionally biased region" description="Basic and acidic residues" evidence="1">
    <location>
        <begin position="41"/>
        <end position="54"/>
    </location>
</feature>
<comment type="caution">
    <text evidence="2">The sequence shown here is derived from an EMBL/GenBank/DDBJ whole genome shotgun (WGS) entry which is preliminary data.</text>
</comment>
<dbReference type="SUPFAM" id="SSF53474">
    <property type="entry name" value="alpha/beta-Hydrolases"/>
    <property type="match status" value="1"/>
</dbReference>
<protein>
    <recommendedName>
        <fullName evidence="4">Peptidase S9 prolyl oligopeptidase catalytic domain-containing protein</fullName>
    </recommendedName>
</protein>
<dbReference type="InterPro" id="IPR029058">
    <property type="entry name" value="AB_hydrolase_fold"/>
</dbReference>
<evidence type="ECO:0000313" key="3">
    <source>
        <dbReference type="Proteomes" id="UP000226192"/>
    </source>
</evidence>
<dbReference type="AlphaFoldDB" id="A0A2C5X8T3"/>
<dbReference type="STRING" id="1399860.A0A2C5X8T3"/>
<organism evidence="2 3">
    <name type="scientific">Ophiocordyceps australis</name>
    <dbReference type="NCBI Taxonomy" id="1399860"/>
    <lineage>
        <taxon>Eukaryota</taxon>
        <taxon>Fungi</taxon>
        <taxon>Dikarya</taxon>
        <taxon>Ascomycota</taxon>
        <taxon>Pezizomycotina</taxon>
        <taxon>Sordariomycetes</taxon>
        <taxon>Hypocreomycetidae</taxon>
        <taxon>Hypocreales</taxon>
        <taxon>Ophiocordycipitaceae</taxon>
        <taxon>Ophiocordyceps</taxon>
    </lineage>
</organism>
<feature type="region of interest" description="Disordered" evidence="1">
    <location>
        <begin position="1"/>
        <end position="54"/>
    </location>
</feature>
<gene>
    <name evidence="2" type="ORF">CDD81_8054</name>
</gene>
<name>A0A2C5X8T3_9HYPO</name>
<keyword evidence="3" id="KW-1185">Reference proteome</keyword>
<evidence type="ECO:0000313" key="2">
    <source>
        <dbReference type="EMBL" id="PHH61709.1"/>
    </source>
</evidence>
<reference evidence="2 3" key="1">
    <citation type="submission" date="2017-06" db="EMBL/GenBank/DDBJ databases">
        <title>Ant-infecting Ophiocordyceps genomes reveal a high diversity of potential behavioral manipulation genes and a possible major role for enterotoxins.</title>
        <authorList>
            <person name="De Bekker C."/>
            <person name="Evans H.C."/>
            <person name="Brachmann A."/>
            <person name="Hughes D.P."/>
        </authorList>
    </citation>
    <scope>NUCLEOTIDE SEQUENCE [LARGE SCALE GENOMIC DNA]</scope>
    <source>
        <strain evidence="2 3">Map64</strain>
    </source>
</reference>
<dbReference type="Proteomes" id="UP000226192">
    <property type="component" value="Unassembled WGS sequence"/>
</dbReference>
<accession>A0A2C5X8T3</accession>
<sequence>MSLFSLRRRQHYHQQQQQQQQQQHQHQHQHHAALASGSRLQRLEEAQEAEDKLTHNPTLALFGAKDGLVPANKVRAWLGRLQAQGAVRLEAQQISGAGHFWAERGVLGELRAGVGRFAEGVLER</sequence>
<feature type="compositionally biased region" description="Basic residues" evidence="1">
    <location>
        <begin position="1"/>
        <end position="12"/>
    </location>
</feature>
<proteinExistence type="predicted"/>
<evidence type="ECO:0000256" key="1">
    <source>
        <dbReference type="SAM" id="MobiDB-lite"/>
    </source>
</evidence>
<dbReference type="Gene3D" id="3.40.50.1820">
    <property type="entry name" value="alpha/beta hydrolase"/>
    <property type="match status" value="1"/>
</dbReference>
<feature type="compositionally biased region" description="Low complexity" evidence="1">
    <location>
        <begin position="13"/>
        <end position="24"/>
    </location>
</feature>
<evidence type="ECO:0008006" key="4">
    <source>
        <dbReference type="Google" id="ProtNLM"/>
    </source>
</evidence>
<dbReference type="OrthoDB" id="10260961at2759"/>